<keyword evidence="1" id="KW-0560">Oxidoreductase</keyword>
<dbReference type="InterPro" id="IPR036188">
    <property type="entry name" value="FAD/NAD-bd_sf"/>
</dbReference>
<dbReference type="InterPro" id="IPR017224">
    <property type="entry name" value="Opine_Oxase_asu/HCN_bsu"/>
</dbReference>
<reference evidence="4" key="2">
    <citation type="submission" date="2020-09" db="EMBL/GenBank/DDBJ databases">
        <authorList>
            <person name="Sun Q."/>
            <person name="Sedlacek I."/>
        </authorList>
    </citation>
    <scope>NUCLEOTIDE SEQUENCE</scope>
    <source>
        <strain evidence="4">CCM 7684</strain>
    </source>
</reference>
<dbReference type="PRINTS" id="PR00368">
    <property type="entry name" value="FADPNR"/>
</dbReference>
<dbReference type="InterPro" id="IPR007419">
    <property type="entry name" value="BFD-like_2Fe2S-bd_dom"/>
</dbReference>
<dbReference type="RefSeq" id="WP_188408282.1">
    <property type="nucleotide sequence ID" value="NZ_BMCP01000001.1"/>
</dbReference>
<protein>
    <submittedName>
        <fullName evidence="4">FAD/NAD(P)-binding oxidoreductase</fullName>
    </submittedName>
</protein>
<feature type="domain" description="FAD/NAD(P)-binding" evidence="3">
    <location>
        <begin position="5"/>
        <end position="313"/>
    </location>
</feature>
<dbReference type="EMBL" id="BMCP01000001">
    <property type="protein sequence ID" value="GGE32200.1"/>
    <property type="molecule type" value="Genomic_DNA"/>
</dbReference>
<organism evidence="4 5">
    <name type="scientific">Agaricicola taiwanensis</name>
    <dbReference type="NCBI Taxonomy" id="591372"/>
    <lineage>
        <taxon>Bacteria</taxon>
        <taxon>Pseudomonadati</taxon>
        <taxon>Pseudomonadota</taxon>
        <taxon>Alphaproteobacteria</taxon>
        <taxon>Rhodobacterales</taxon>
        <taxon>Paracoccaceae</taxon>
        <taxon>Agaricicola</taxon>
    </lineage>
</organism>
<name>A0A8J2VMS8_9RHOB</name>
<dbReference type="GO" id="GO:0016491">
    <property type="term" value="F:oxidoreductase activity"/>
    <property type="evidence" value="ECO:0007669"/>
    <property type="project" value="UniProtKB-KW"/>
</dbReference>
<dbReference type="PANTHER" id="PTHR42949">
    <property type="entry name" value="ANAEROBIC GLYCEROL-3-PHOSPHATE DEHYDROGENASE SUBUNIT B"/>
    <property type="match status" value="1"/>
</dbReference>
<keyword evidence="5" id="KW-1185">Reference proteome</keyword>
<dbReference type="PANTHER" id="PTHR42949:SF3">
    <property type="entry name" value="ANAEROBIC GLYCEROL-3-PHOSPHATE DEHYDROGENASE SUBUNIT B"/>
    <property type="match status" value="1"/>
</dbReference>
<dbReference type="PIRSF" id="PIRSF037495">
    <property type="entry name" value="Opine_OX_OoxA/HcnB"/>
    <property type="match status" value="1"/>
</dbReference>
<dbReference type="Proteomes" id="UP000602745">
    <property type="component" value="Unassembled WGS sequence"/>
</dbReference>
<dbReference type="CDD" id="cd19946">
    <property type="entry name" value="GlpA-like_Fer2_BFD-like"/>
    <property type="match status" value="1"/>
</dbReference>
<gene>
    <name evidence="4" type="ORF">GCM10007276_06770</name>
</gene>
<dbReference type="Pfam" id="PF04324">
    <property type="entry name" value="Fer2_BFD"/>
    <property type="match status" value="1"/>
</dbReference>
<evidence type="ECO:0000256" key="1">
    <source>
        <dbReference type="ARBA" id="ARBA00023002"/>
    </source>
</evidence>
<dbReference type="Gene3D" id="3.50.50.60">
    <property type="entry name" value="FAD/NAD(P)-binding domain"/>
    <property type="match status" value="3"/>
</dbReference>
<dbReference type="AlphaFoldDB" id="A0A8J2VMS8"/>
<dbReference type="SUPFAM" id="SSF51905">
    <property type="entry name" value="FAD/NAD(P)-binding domain"/>
    <property type="match status" value="1"/>
</dbReference>
<dbReference type="InterPro" id="IPR041854">
    <property type="entry name" value="BFD-like_2Fe2S-bd_dom_sf"/>
</dbReference>
<accession>A0A8J2VMS8</accession>
<dbReference type="PRINTS" id="PR00469">
    <property type="entry name" value="PNDRDTASEII"/>
</dbReference>
<dbReference type="Pfam" id="PF07992">
    <property type="entry name" value="Pyr_redox_2"/>
    <property type="match status" value="1"/>
</dbReference>
<evidence type="ECO:0000259" key="3">
    <source>
        <dbReference type="Pfam" id="PF07992"/>
    </source>
</evidence>
<dbReference type="Gene3D" id="1.10.10.1100">
    <property type="entry name" value="BFD-like [2Fe-2S]-binding domain"/>
    <property type="match status" value="1"/>
</dbReference>
<feature type="domain" description="BFD-like [2Fe-2S]-binding" evidence="2">
    <location>
        <begin position="372"/>
        <end position="424"/>
    </location>
</feature>
<evidence type="ECO:0000313" key="5">
    <source>
        <dbReference type="Proteomes" id="UP000602745"/>
    </source>
</evidence>
<comment type="caution">
    <text evidence="4">The sequence shown here is derived from an EMBL/GenBank/DDBJ whole genome shotgun (WGS) entry which is preliminary data.</text>
</comment>
<evidence type="ECO:0000313" key="4">
    <source>
        <dbReference type="EMBL" id="GGE32200.1"/>
    </source>
</evidence>
<evidence type="ECO:0000259" key="2">
    <source>
        <dbReference type="Pfam" id="PF04324"/>
    </source>
</evidence>
<dbReference type="InterPro" id="IPR051691">
    <property type="entry name" value="Metab_Enz_Cyan_OpOx_G3PDH"/>
</dbReference>
<proteinExistence type="predicted"/>
<sequence>MSTDRVVVIGAGPAGIRAAETLVRNGIRPVLIDEAARGGGQIYRQPPRAFRRSGKDLYGWEAPKADGVHSALARIMPDIDYHPETLVWNAREGKLDLLRAGRVAEISFDRIIVATGARDRVLPFEGWTMPGVFSLGAAQIALKYQGALLGPRIVFAGTGPLLYLVAYQYAAAGAAVAGVIDSAPFGAQVRALPDLLRQPVTLAKGLFYRAFLHARGIPVWNAALPVEALGSGTVEGLTWSRKGQRQDIACDAVATGFGLCSETQIADLLGCKFEYDDSQRCYLPQVDGAGRSSRAEVYLAGDGSGIGGADLAERAGERAALALLEDIGHSHDNARAVVLDGEIGKLRHFRRGLETAFPAPGFGDFQLNDDLIICRCEEITFGEARRAIAANEISELNRLKALTRIGMGRCQGRSCAPAAAELLAQCSGGGLASAGRLRAQAPIKPVPLAAIGVPPP</sequence>
<dbReference type="InterPro" id="IPR023753">
    <property type="entry name" value="FAD/NAD-binding_dom"/>
</dbReference>
<reference evidence="4" key="1">
    <citation type="journal article" date="2014" name="Int. J. Syst. Evol. Microbiol.">
        <title>Complete genome sequence of Corynebacterium casei LMG S-19264T (=DSM 44701T), isolated from a smear-ripened cheese.</title>
        <authorList>
            <consortium name="US DOE Joint Genome Institute (JGI-PGF)"/>
            <person name="Walter F."/>
            <person name="Albersmeier A."/>
            <person name="Kalinowski J."/>
            <person name="Ruckert C."/>
        </authorList>
    </citation>
    <scope>NUCLEOTIDE SEQUENCE</scope>
    <source>
        <strain evidence="4">CCM 7684</strain>
    </source>
</reference>